<evidence type="ECO:0000313" key="5">
    <source>
        <dbReference type="Proteomes" id="UP001165074"/>
    </source>
</evidence>
<dbReference type="InterPro" id="IPR050268">
    <property type="entry name" value="NADH-dep_flavin_reductase"/>
</dbReference>
<evidence type="ECO:0000313" key="4">
    <source>
        <dbReference type="EMBL" id="GLY91827.1"/>
    </source>
</evidence>
<reference evidence="4" key="1">
    <citation type="submission" date="2023-03" db="EMBL/GenBank/DDBJ databases">
        <title>Actinoallomurus iriomotensis NBRC 103684.</title>
        <authorList>
            <person name="Ichikawa N."/>
            <person name="Sato H."/>
            <person name="Tonouchi N."/>
        </authorList>
    </citation>
    <scope>NUCLEOTIDE SEQUENCE</scope>
    <source>
        <strain evidence="4">NBRC 103684</strain>
    </source>
</reference>
<dbReference type="SUPFAM" id="SSF50475">
    <property type="entry name" value="FMN-binding split barrel"/>
    <property type="match status" value="1"/>
</dbReference>
<feature type="domain" description="Flavin reductase like" evidence="3">
    <location>
        <begin position="24"/>
        <end position="170"/>
    </location>
</feature>
<organism evidence="4 5">
    <name type="scientific">Actinoallomurus iriomotensis</name>
    <dbReference type="NCBI Taxonomy" id="478107"/>
    <lineage>
        <taxon>Bacteria</taxon>
        <taxon>Bacillati</taxon>
        <taxon>Actinomycetota</taxon>
        <taxon>Actinomycetes</taxon>
        <taxon>Streptosporangiales</taxon>
        <taxon>Thermomonosporaceae</taxon>
        <taxon>Actinoallomurus</taxon>
    </lineage>
</organism>
<proteinExistence type="inferred from homology"/>
<gene>
    <name evidence="4" type="primary">mmyF</name>
    <name evidence="4" type="ORF">Airi02_097550</name>
</gene>
<dbReference type="GO" id="GO:0010181">
    <property type="term" value="F:FMN binding"/>
    <property type="evidence" value="ECO:0007669"/>
    <property type="project" value="InterPro"/>
</dbReference>
<name>A0A9W6SGJ5_9ACTN</name>
<comment type="caution">
    <text evidence="4">The sequence shown here is derived from an EMBL/GenBank/DDBJ whole genome shotgun (WGS) entry which is preliminary data.</text>
</comment>
<evidence type="ECO:0000259" key="3">
    <source>
        <dbReference type="SMART" id="SM00903"/>
    </source>
</evidence>
<comment type="similarity">
    <text evidence="1">Belongs to the non-flavoprotein flavin reductase family.</text>
</comment>
<keyword evidence="2" id="KW-0560">Oxidoreductase</keyword>
<dbReference type="Pfam" id="PF01613">
    <property type="entry name" value="Flavin_Reduct"/>
    <property type="match status" value="1"/>
</dbReference>
<dbReference type="SMART" id="SM00903">
    <property type="entry name" value="Flavin_Reduct"/>
    <property type="match status" value="1"/>
</dbReference>
<keyword evidence="4" id="KW-0503">Monooxygenase</keyword>
<keyword evidence="5" id="KW-1185">Reference proteome</keyword>
<protein>
    <submittedName>
        <fullName evidence="4">Monooxygenase</fullName>
    </submittedName>
</protein>
<dbReference type="AlphaFoldDB" id="A0A9W6SGJ5"/>
<dbReference type="GO" id="GO:0042602">
    <property type="term" value="F:riboflavin reductase (NADPH) activity"/>
    <property type="evidence" value="ECO:0007669"/>
    <property type="project" value="TreeGrafter"/>
</dbReference>
<evidence type="ECO:0000256" key="1">
    <source>
        <dbReference type="ARBA" id="ARBA00008898"/>
    </source>
</evidence>
<dbReference type="PANTHER" id="PTHR30466:SF11">
    <property type="entry name" value="FLAVIN-DEPENDENT MONOOXYGENASE, REDUCTASE SUBUNIT HSAB"/>
    <property type="match status" value="1"/>
</dbReference>
<accession>A0A9W6SGJ5</accession>
<dbReference type="InterPro" id="IPR002563">
    <property type="entry name" value="Flavin_Rdtase-like_dom"/>
</dbReference>
<dbReference type="Proteomes" id="UP001165074">
    <property type="component" value="Unassembled WGS sequence"/>
</dbReference>
<dbReference type="EMBL" id="BSTK01000022">
    <property type="protein sequence ID" value="GLY91827.1"/>
    <property type="molecule type" value="Genomic_DNA"/>
</dbReference>
<dbReference type="Gene3D" id="2.30.110.10">
    <property type="entry name" value="Electron Transport, Fmn-binding Protein, Chain A"/>
    <property type="match status" value="1"/>
</dbReference>
<dbReference type="RefSeq" id="WP_285583681.1">
    <property type="nucleotide sequence ID" value="NZ_BSTK01000022.1"/>
</dbReference>
<dbReference type="GO" id="GO:0004497">
    <property type="term" value="F:monooxygenase activity"/>
    <property type="evidence" value="ECO:0007669"/>
    <property type="project" value="UniProtKB-KW"/>
</dbReference>
<evidence type="ECO:0000256" key="2">
    <source>
        <dbReference type="ARBA" id="ARBA00023002"/>
    </source>
</evidence>
<dbReference type="PANTHER" id="PTHR30466">
    <property type="entry name" value="FLAVIN REDUCTASE"/>
    <property type="match status" value="1"/>
</dbReference>
<dbReference type="InterPro" id="IPR012349">
    <property type="entry name" value="Split_barrel_FMN-bd"/>
</dbReference>
<sequence>MTLTRTTTGAVDEMIDPACFRSVLSHYPTGICAITAIDDGEPTGFVVGTFTSVSLEPPLVGFFPDKKSTTFPKVRRAGAFCANVLSAQDEELCRLFAAKGADRFASVRWRPGPTGSPILERATAWIDCELEQVHEVGDHLLVVGRVVDLATPSADEPPEPLIFHRGRFGSYAPNHATPK</sequence>